<keyword evidence="2" id="KW-1185">Reference proteome</keyword>
<accession>A0ABN8ZP47</accession>
<dbReference type="Proteomes" id="UP001176941">
    <property type="component" value="Chromosome 4"/>
</dbReference>
<proteinExistence type="predicted"/>
<evidence type="ECO:0000313" key="1">
    <source>
        <dbReference type="EMBL" id="CAI9174756.1"/>
    </source>
</evidence>
<evidence type="ECO:0000313" key="2">
    <source>
        <dbReference type="Proteomes" id="UP001176941"/>
    </source>
</evidence>
<organism evidence="1 2">
    <name type="scientific">Rangifer tarandus platyrhynchus</name>
    <name type="common">Svalbard reindeer</name>
    <dbReference type="NCBI Taxonomy" id="3082113"/>
    <lineage>
        <taxon>Eukaryota</taxon>
        <taxon>Metazoa</taxon>
        <taxon>Chordata</taxon>
        <taxon>Craniata</taxon>
        <taxon>Vertebrata</taxon>
        <taxon>Euteleostomi</taxon>
        <taxon>Mammalia</taxon>
        <taxon>Eutheria</taxon>
        <taxon>Laurasiatheria</taxon>
        <taxon>Artiodactyla</taxon>
        <taxon>Ruminantia</taxon>
        <taxon>Pecora</taxon>
        <taxon>Cervidae</taxon>
        <taxon>Odocoileinae</taxon>
        <taxon>Rangifer</taxon>
    </lineage>
</organism>
<reference evidence="1" key="1">
    <citation type="submission" date="2023-04" db="EMBL/GenBank/DDBJ databases">
        <authorList>
            <consortium name="ELIXIR-Norway"/>
        </authorList>
    </citation>
    <scope>NUCLEOTIDE SEQUENCE [LARGE SCALE GENOMIC DNA]</scope>
</reference>
<gene>
    <name evidence="1" type="ORF">MRATA1EN1_LOCUS23718</name>
</gene>
<name>A0ABN8ZP47_RANTA</name>
<sequence length="116" mass="12504">MGGFTKADVTRAVKVYEDLRTKPGWAEEGRGSGEALFPPSLLRVLLLDRCGSERTGSPLEAGLSRGVSCLRFQQLPAFPEPWLQPGAPGSRSWGEQGTSFAFPLLFQGYDVGGEAM</sequence>
<protein>
    <submittedName>
        <fullName evidence="1">Uncharacterized protein</fullName>
    </submittedName>
</protein>
<dbReference type="EMBL" id="OX459940">
    <property type="protein sequence ID" value="CAI9174756.1"/>
    <property type="molecule type" value="Genomic_DNA"/>
</dbReference>